<keyword evidence="3 7" id="KW-0812">Transmembrane</keyword>
<name>A0A916QFR3_9BACL</name>
<evidence type="ECO:0000256" key="6">
    <source>
        <dbReference type="SAM" id="MobiDB-lite"/>
    </source>
</evidence>
<organism evidence="9 10">
    <name type="scientific">Insulibacter thermoxylanivorax</name>
    <dbReference type="NCBI Taxonomy" id="2749268"/>
    <lineage>
        <taxon>Bacteria</taxon>
        <taxon>Bacillati</taxon>
        <taxon>Bacillota</taxon>
        <taxon>Bacilli</taxon>
        <taxon>Bacillales</taxon>
        <taxon>Paenibacillaceae</taxon>
        <taxon>Insulibacter</taxon>
    </lineage>
</organism>
<evidence type="ECO:0000259" key="8">
    <source>
        <dbReference type="PROSITE" id="PS51849"/>
    </source>
</evidence>
<evidence type="ECO:0000313" key="10">
    <source>
        <dbReference type="Proteomes" id="UP000654993"/>
    </source>
</evidence>
<keyword evidence="4 7" id="KW-1133">Transmembrane helix</keyword>
<dbReference type="PROSITE" id="PS51849">
    <property type="entry name" value="RSGI_N"/>
    <property type="match status" value="1"/>
</dbReference>
<feature type="domain" description="RsgI N-terminal anti-sigma" evidence="8">
    <location>
        <begin position="1"/>
        <end position="49"/>
    </location>
</feature>
<dbReference type="GO" id="GO:0005886">
    <property type="term" value="C:plasma membrane"/>
    <property type="evidence" value="ECO:0007669"/>
    <property type="project" value="UniProtKB-SubCell"/>
</dbReference>
<dbReference type="InterPro" id="IPR024449">
    <property type="entry name" value="Anti-sigma_RsgI_N"/>
</dbReference>
<dbReference type="EMBL" id="BMAQ01000011">
    <property type="protein sequence ID" value="GFR38094.1"/>
    <property type="molecule type" value="Genomic_DNA"/>
</dbReference>
<evidence type="ECO:0000313" key="9">
    <source>
        <dbReference type="EMBL" id="GFR38094.1"/>
    </source>
</evidence>
<comment type="caution">
    <text evidence="9">The sequence shown here is derived from an EMBL/GenBank/DDBJ whole genome shotgun (WGS) entry which is preliminary data.</text>
</comment>
<gene>
    <name evidence="9" type="ORF">PRECH8_13900</name>
</gene>
<evidence type="ECO:0000256" key="2">
    <source>
        <dbReference type="ARBA" id="ARBA00022475"/>
    </source>
</evidence>
<sequence>MRATVMKITEHEIVVLTEDGVYRNLPHPPVLPALGDTIIVPEEKREILPSWSWNIGRVVVVTIVLLAAAGLFLHMRTGWNHDHPTIVAIDINPSLELNIDDDGFVVSVERINDEARTLVGDHELMGQALSPALELLVMRALERGYLWPHDPHRKWVFISVAGPGHDVVEMVKDVFPSDGSIELQLFIAEEKQVDLARQRKLSLNANIIYERAVEQGIQIDEQVLRDAPISVVLERSGVDLERFFHGEATDQPPPEPTYKETEAEPAPEDVKSEPHEEPMSEPEPEPMVGLVPAPAREPVPLSGPAMKPVSEYEEEPSSDPEPAAALEPVYEEEPSDEEDDLQGIEYFELYVRGDDQQLVKVIYQMIEGQPVVTLARYTGEGQVTRGQDALDEVRQLMSYLGLDADVIPSFDLPTEKILDQAGIPVDSWLELILHVKSESGDEMRIRRLPSSEEGR</sequence>
<comment type="subcellular location">
    <subcellularLocation>
        <location evidence="1">Cell membrane</location>
        <topology evidence="1">Single-pass membrane protein</topology>
    </subcellularLocation>
</comment>
<protein>
    <recommendedName>
        <fullName evidence="8">RsgI N-terminal anti-sigma domain-containing protein</fullName>
    </recommendedName>
</protein>
<feature type="transmembrane region" description="Helical" evidence="7">
    <location>
        <begin position="51"/>
        <end position="73"/>
    </location>
</feature>
<dbReference type="InterPro" id="IPR055431">
    <property type="entry name" value="RsgI_M"/>
</dbReference>
<keyword evidence="5 7" id="KW-0472">Membrane</keyword>
<keyword evidence="10" id="KW-1185">Reference proteome</keyword>
<evidence type="ECO:0000256" key="4">
    <source>
        <dbReference type="ARBA" id="ARBA00022989"/>
    </source>
</evidence>
<feature type="region of interest" description="Disordered" evidence="6">
    <location>
        <begin position="242"/>
        <end position="323"/>
    </location>
</feature>
<feature type="compositionally biased region" description="Basic and acidic residues" evidence="6">
    <location>
        <begin position="257"/>
        <end position="278"/>
    </location>
</feature>
<dbReference type="Pfam" id="PF23750">
    <property type="entry name" value="RsgI_M"/>
    <property type="match status" value="1"/>
</dbReference>
<dbReference type="RefSeq" id="WP_200966364.1">
    <property type="nucleotide sequence ID" value="NZ_BMAQ01000011.1"/>
</dbReference>
<evidence type="ECO:0000256" key="5">
    <source>
        <dbReference type="ARBA" id="ARBA00023136"/>
    </source>
</evidence>
<reference evidence="9" key="2">
    <citation type="journal article" date="2021" name="Data Brief">
        <title>Draft genome sequence data of the facultative, thermophilic, xylanolytic bacterium Paenibacillus sp. strain DA-C8.</title>
        <authorList>
            <person name="Chhe C."/>
            <person name="Uke A."/>
            <person name="Baramee S."/>
            <person name="Ungkulpasvich U."/>
            <person name="Tachaapaikoon C."/>
            <person name="Pason P."/>
            <person name="Waeonukul R."/>
            <person name="Ratanakhanokchai K."/>
            <person name="Kosugi A."/>
        </authorList>
    </citation>
    <scope>NUCLEOTIDE SEQUENCE</scope>
    <source>
        <strain evidence="9">DA-C8</strain>
    </source>
</reference>
<keyword evidence="2" id="KW-1003">Cell membrane</keyword>
<proteinExistence type="predicted"/>
<reference evidence="9" key="1">
    <citation type="submission" date="2020-08" db="EMBL/GenBank/DDBJ databases">
        <authorList>
            <person name="Uke A."/>
            <person name="Chhe C."/>
            <person name="Baramee S."/>
            <person name="Kosugi A."/>
        </authorList>
    </citation>
    <scope>NUCLEOTIDE SEQUENCE</scope>
    <source>
        <strain evidence="9">DA-C8</strain>
    </source>
</reference>
<accession>A0A916QFR3</accession>
<evidence type="ECO:0000256" key="7">
    <source>
        <dbReference type="SAM" id="Phobius"/>
    </source>
</evidence>
<evidence type="ECO:0000256" key="1">
    <source>
        <dbReference type="ARBA" id="ARBA00004162"/>
    </source>
</evidence>
<evidence type="ECO:0000256" key="3">
    <source>
        <dbReference type="ARBA" id="ARBA00022692"/>
    </source>
</evidence>
<dbReference type="Proteomes" id="UP000654993">
    <property type="component" value="Unassembled WGS sequence"/>
</dbReference>
<dbReference type="AlphaFoldDB" id="A0A916QFR3"/>